<organism evidence="8">
    <name type="scientific">marine metagenome</name>
    <dbReference type="NCBI Taxonomy" id="408172"/>
    <lineage>
        <taxon>unclassified sequences</taxon>
        <taxon>metagenomes</taxon>
        <taxon>ecological metagenomes</taxon>
    </lineage>
</organism>
<evidence type="ECO:0000256" key="1">
    <source>
        <dbReference type="ARBA" id="ARBA00004162"/>
    </source>
</evidence>
<reference evidence="8" key="1">
    <citation type="submission" date="2018-05" db="EMBL/GenBank/DDBJ databases">
        <authorList>
            <person name="Lanie J.A."/>
            <person name="Ng W.-L."/>
            <person name="Kazmierczak K.M."/>
            <person name="Andrzejewski T.M."/>
            <person name="Davidsen T.M."/>
            <person name="Wayne K.J."/>
            <person name="Tettelin H."/>
            <person name="Glass J.I."/>
            <person name="Rusch D."/>
            <person name="Podicherti R."/>
            <person name="Tsui H.-C.T."/>
            <person name="Winkler M.E."/>
        </authorList>
    </citation>
    <scope>NUCLEOTIDE SEQUENCE</scope>
</reference>
<dbReference type="PANTHER" id="PTHR33885">
    <property type="entry name" value="PHAGE SHOCK PROTEIN C"/>
    <property type="match status" value="1"/>
</dbReference>
<feature type="non-terminal residue" evidence="8">
    <location>
        <position position="166"/>
    </location>
</feature>
<proteinExistence type="predicted"/>
<dbReference type="AlphaFoldDB" id="A0A383DRC0"/>
<dbReference type="PANTHER" id="PTHR33885:SF3">
    <property type="entry name" value="PHAGE SHOCK PROTEIN C"/>
    <property type="match status" value="1"/>
</dbReference>
<protein>
    <recommendedName>
        <fullName evidence="7">Phage shock protein PspC N-terminal domain-containing protein</fullName>
    </recommendedName>
</protein>
<dbReference type="InterPro" id="IPR007168">
    <property type="entry name" value="Phageshock_PspC_N"/>
</dbReference>
<name>A0A383DRC0_9ZZZZ</name>
<dbReference type="GO" id="GO:0005886">
    <property type="term" value="C:plasma membrane"/>
    <property type="evidence" value="ECO:0007669"/>
    <property type="project" value="UniProtKB-SubCell"/>
</dbReference>
<feature type="transmembrane region" description="Helical" evidence="6">
    <location>
        <begin position="76"/>
        <end position="101"/>
    </location>
</feature>
<sequence length="166" mass="19000">MKRIYKNKKEGKLGGVCSGVGDYLDIDPVIIRLIFVFSVFVWGSGILIYIILWAIIPTNPNPSSKVTPAKIDRNNKLLVVGFIVVSIFFVGCFIQSSFWMVDMKTDHRSNADGKQYDSMLREKCAKMREDIDAKERDVDSNKKKDVFDKCIKKGSMKHNNLNEKRM</sequence>
<evidence type="ECO:0000313" key="8">
    <source>
        <dbReference type="EMBL" id="SVE47062.1"/>
    </source>
</evidence>
<evidence type="ECO:0000256" key="6">
    <source>
        <dbReference type="SAM" id="Phobius"/>
    </source>
</evidence>
<keyword evidence="3 6" id="KW-0812">Transmembrane</keyword>
<evidence type="ECO:0000256" key="3">
    <source>
        <dbReference type="ARBA" id="ARBA00022692"/>
    </source>
</evidence>
<keyword evidence="2" id="KW-1003">Cell membrane</keyword>
<dbReference type="EMBL" id="UINC01219550">
    <property type="protein sequence ID" value="SVE47062.1"/>
    <property type="molecule type" value="Genomic_DNA"/>
</dbReference>
<evidence type="ECO:0000259" key="7">
    <source>
        <dbReference type="Pfam" id="PF04024"/>
    </source>
</evidence>
<keyword evidence="4 6" id="KW-1133">Transmembrane helix</keyword>
<evidence type="ECO:0000256" key="5">
    <source>
        <dbReference type="ARBA" id="ARBA00023136"/>
    </source>
</evidence>
<evidence type="ECO:0000256" key="2">
    <source>
        <dbReference type="ARBA" id="ARBA00022475"/>
    </source>
</evidence>
<keyword evidence="5 6" id="KW-0472">Membrane</keyword>
<gene>
    <name evidence="8" type="ORF">METZ01_LOCUS499916</name>
</gene>
<feature type="transmembrane region" description="Helical" evidence="6">
    <location>
        <begin position="33"/>
        <end position="56"/>
    </location>
</feature>
<dbReference type="InterPro" id="IPR052027">
    <property type="entry name" value="PspC"/>
</dbReference>
<feature type="domain" description="Phage shock protein PspC N-terminal" evidence="7">
    <location>
        <begin position="2"/>
        <end position="58"/>
    </location>
</feature>
<comment type="subcellular location">
    <subcellularLocation>
        <location evidence="1">Cell membrane</location>
        <topology evidence="1">Single-pass membrane protein</topology>
    </subcellularLocation>
</comment>
<accession>A0A383DRC0</accession>
<dbReference type="Pfam" id="PF04024">
    <property type="entry name" value="PspC"/>
    <property type="match status" value="1"/>
</dbReference>
<evidence type="ECO:0000256" key="4">
    <source>
        <dbReference type="ARBA" id="ARBA00022989"/>
    </source>
</evidence>